<evidence type="ECO:0000313" key="2">
    <source>
        <dbReference type="Proteomes" id="UP000664859"/>
    </source>
</evidence>
<dbReference type="Proteomes" id="UP000664859">
    <property type="component" value="Unassembled WGS sequence"/>
</dbReference>
<dbReference type="EMBL" id="JAFCMP010000023">
    <property type="protein sequence ID" value="KAG5191166.1"/>
    <property type="molecule type" value="Genomic_DNA"/>
</dbReference>
<name>A0A835ZCE6_9STRA</name>
<reference evidence="1" key="1">
    <citation type="submission" date="2021-02" db="EMBL/GenBank/DDBJ databases">
        <title>First Annotated Genome of the Yellow-green Alga Tribonema minus.</title>
        <authorList>
            <person name="Mahan K.M."/>
        </authorList>
    </citation>
    <scope>NUCLEOTIDE SEQUENCE</scope>
    <source>
        <strain evidence="1">UTEX B ZZ1240</strain>
    </source>
</reference>
<evidence type="ECO:0000313" key="1">
    <source>
        <dbReference type="EMBL" id="KAG5191166.1"/>
    </source>
</evidence>
<gene>
    <name evidence="1" type="ORF">JKP88DRAFT_251821</name>
</gene>
<keyword evidence="2" id="KW-1185">Reference proteome</keyword>
<dbReference type="AlphaFoldDB" id="A0A835ZCE6"/>
<comment type="caution">
    <text evidence="1">The sequence shown here is derived from an EMBL/GenBank/DDBJ whole genome shotgun (WGS) entry which is preliminary data.</text>
</comment>
<accession>A0A835ZCE6</accession>
<organism evidence="1 2">
    <name type="scientific">Tribonema minus</name>
    <dbReference type="NCBI Taxonomy" id="303371"/>
    <lineage>
        <taxon>Eukaryota</taxon>
        <taxon>Sar</taxon>
        <taxon>Stramenopiles</taxon>
        <taxon>Ochrophyta</taxon>
        <taxon>PX clade</taxon>
        <taxon>Xanthophyceae</taxon>
        <taxon>Tribonematales</taxon>
        <taxon>Tribonemataceae</taxon>
        <taxon>Tribonema</taxon>
    </lineage>
</organism>
<sequence length="517" mass="54809">MCKHNTSPAPAHIKCKHFSFACRHASQRGHHGQHRSQLTSPPLCSRLCNAQLRIKTSTTDYEVVLDWGHGTANGPAEPLVLASVTFNAKAGGDSSGGGAAAIELIAVRTLEDGGDVLVLHQTGEWPIIRKRMRAPHIQARRRPRGTHVVKPCMPRGRKPAVAIAVAVAAAVAAACDGMEGDECEAAAVAAGCDRSGDHEPAFFCSGVGVRARPIKPLQRHSLTWGADAGDELSETAGELEFILTAGPPSRDLGDLASMAAAEFIAVHPLYRGRGHAAASMMKPALVLLRCSDFQEASDCVEAVANMLSMRLLQQQLGTSVIGSMTAVGPFCCHYLTIPQPPAVLLAATSSVHDAAAGGRLLRRMHESLLQTGFAGVSFTALARVAEVVAAASGPPVNLIHFQRPKTGPKVVDQLLADMSADPPDSRTAAAEREGEAAAGKAYARLLSTELAYFLYSRHSEGSDALAGEDMDVVPPSPRAQPQQVTTATFMDSLFSHAMHKECLDYVIHQRIYHATAC</sequence>
<proteinExistence type="predicted"/>
<protein>
    <submittedName>
        <fullName evidence="1">Uncharacterized protein</fullName>
    </submittedName>
</protein>